<keyword evidence="3" id="KW-0732">Signal</keyword>
<keyword evidence="7" id="KW-1185">Reference proteome</keyword>
<evidence type="ECO:0000313" key="6">
    <source>
        <dbReference type="EMBL" id="KAK3284771.1"/>
    </source>
</evidence>
<dbReference type="InterPro" id="IPR017853">
    <property type="entry name" value="GH"/>
</dbReference>
<evidence type="ECO:0000313" key="7">
    <source>
        <dbReference type="Proteomes" id="UP001190700"/>
    </source>
</evidence>
<dbReference type="Proteomes" id="UP001190700">
    <property type="component" value="Unassembled WGS sequence"/>
</dbReference>
<evidence type="ECO:0000256" key="4">
    <source>
        <dbReference type="SAM" id="MobiDB-lite"/>
    </source>
</evidence>
<comment type="subcellular location">
    <subcellularLocation>
        <location evidence="1">Secreted</location>
    </subcellularLocation>
</comment>
<dbReference type="GO" id="GO:0005576">
    <property type="term" value="C:extracellular region"/>
    <property type="evidence" value="ECO:0007669"/>
    <property type="project" value="UniProtKB-SubCell"/>
</dbReference>
<comment type="caution">
    <text evidence="6">The sequence shown here is derived from an EMBL/GenBank/DDBJ whole genome shotgun (WGS) entry which is preliminary data.</text>
</comment>
<reference evidence="6 7" key="1">
    <citation type="journal article" date="2015" name="Genome Biol. Evol.">
        <title>Comparative Genomics of a Bacterivorous Green Alga Reveals Evolutionary Causalities and Consequences of Phago-Mixotrophic Mode of Nutrition.</title>
        <authorList>
            <person name="Burns J.A."/>
            <person name="Paasch A."/>
            <person name="Narechania A."/>
            <person name="Kim E."/>
        </authorList>
    </citation>
    <scope>NUCLEOTIDE SEQUENCE [LARGE SCALE GENOMIC DNA]</scope>
    <source>
        <strain evidence="6 7">PLY_AMNH</strain>
    </source>
</reference>
<dbReference type="Gene3D" id="3.20.20.80">
    <property type="entry name" value="Glycosidases"/>
    <property type="match status" value="1"/>
</dbReference>
<accession>A0AAE0GVD0</accession>
<evidence type="ECO:0000259" key="5">
    <source>
        <dbReference type="Pfam" id="PF24517"/>
    </source>
</evidence>
<dbReference type="InterPro" id="IPR055372">
    <property type="entry name" value="CBM96"/>
</dbReference>
<evidence type="ECO:0000256" key="3">
    <source>
        <dbReference type="ARBA" id="ARBA00022729"/>
    </source>
</evidence>
<dbReference type="EMBL" id="LGRX02002154">
    <property type="protein sequence ID" value="KAK3284771.1"/>
    <property type="molecule type" value="Genomic_DNA"/>
</dbReference>
<feature type="compositionally biased region" description="Low complexity" evidence="4">
    <location>
        <begin position="731"/>
        <end position="743"/>
    </location>
</feature>
<name>A0AAE0GVD0_9CHLO</name>
<dbReference type="AlphaFoldDB" id="A0AAE0GVD0"/>
<dbReference type="SUPFAM" id="SSF51445">
    <property type="entry name" value="(Trans)glycosidases"/>
    <property type="match status" value="1"/>
</dbReference>
<organism evidence="6 7">
    <name type="scientific">Cymbomonas tetramitiformis</name>
    <dbReference type="NCBI Taxonomy" id="36881"/>
    <lineage>
        <taxon>Eukaryota</taxon>
        <taxon>Viridiplantae</taxon>
        <taxon>Chlorophyta</taxon>
        <taxon>Pyramimonadophyceae</taxon>
        <taxon>Pyramimonadales</taxon>
        <taxon>Pyramimonadaceae</taxon>
        <taxon>Cymbomonas</taxon>
    </lineage>
</organism>
<evidence type="ECO:0000256" key="1">
    <source>
        <dbReference type="ARBA" id="ARBA00004613"/>
    </source>
</evidence>
<feature type="region of interest" description="Disordered" evidence="4">
    <location>
        <begin position="731"/>
        <end position="760"/>
    </location>
</feature>
<proteinExistence type="predicted"/>
<sequence length="942" mass="102940">MIFPNEQGVTMEHFTIDTKQDSRLGELTADFAQTLFQDTGFTAMRIPLRAAYYPDWNYTSCPWSGHPYLGFVNASAYACSVSDITNAQAAFPDVTIFASLKEAQYNDVSYTPFPDYCMYNETDIETGAWDGDKSTQLKAKEYATLIADFLNYFGNLGIIFDLVGIENETNYITAQNFLDVVNELASLLSSGYLLYAPKQGYIMPEEYSPQPDWVRDLINLDGISLAFAAGTHYYGINRDNTKNGQFNNQVALIEFANAVPNGMPKWQTEVHYASADDFVDDKDRLNATQIDSLENMVLQFADYMDWGFTGFAWWSYRKSTQSVDKKLQFQIMYNLTMSLAGATPVDTVDSDGRTPTLYSLVTRSARKGNQMSVWISNNKDGRYWDAFEVVLASGSLAACGATEYSAVSYVQYYQTQDNVTLNGLNFPAVAVAYGYGTITASNAFTLPIPNNTVTLIMFNFTDGAAPDTVTTNFNVDTDVSVQQEGDPATDPSATTLLLNANTNSNASYGLFKFQTPGLTGTVMEATLNVYVTEAIAELLVASYSTDYDASNILFSTMPTQSELILDAVEQATANEWVAFNVTFAFVDYTTTEYAFLLSTTVESSTYLAVDSSESSNAPYLVVRSLEADPEASGVCTTPPAAPPPAPIEYCLQQTYAKCSDYTSQDKYDNEDDVISAAKAGGFAGYSWSSEKGKAQLFTSSECTTINDDNLSYNWTLYSTDVCAPVSYSSSASMSMDTNTSLSSDDSDDDGRRRLAQDDTDDLDDGTLTVVKFIEDMKSELIAVANLDASDRISFTSLEQTSSGTRAEVTVSFLNNASAAEAFLQKIDNLGHSAFSEEFRQKYATYAASRAGSPPPFNAAYLPPPVGDASAPSPTPQPPPAICNNGYGVACEESMAAVRRGNNMLDTEVCQPRQLSTLLQRTTLSGELSYGDLATPGDFLHSI</sequence>
<protein>
    <recommendedName>
        <fullName evidence="5">Carbohydrate-binding module family 96 domain-containing protein</fullName>
    </recommendedName>
</protein>
<keyword evidence="2" id="KW-0964">Secreted</keyword>
<gene>
    <name evidence="6" type="ORF">CYMTET_7594</name>
</gene>
<evidence type="ECO:0000256" key="2">
    <source>
        <dbReference type="ARBA" id="ARBA00022525"/>
    </source>
</evidence>
<dbReference type="Pfam" id="PF24517">
    <property type="entry name" value="CBM96"/>
    <property type="match status" value="1"/>
</dbReference>
<feature type="domain" description="Carbohydrate-binding module family 96" evidence="5">
    <location>
        <begin position="471"/>
        <end position="623"/>
    </location>
</feature>